<name>A0ABU1RTF8_9GAMM</name>
<protein>
    <recommendedName>
        <fullName evidence="3">DUF1203 domain-containing protein</fullName>
    </recommendedName>
</protein>
<comment type="caution">
    <text evidence="1">The sequence shown here is derived from an EMBL/GenBank/DDBJ whole genome shotgun (WGS) entry which is preliminary data.</text>
</comment>
<dbReference type="EMBL" id="JAVDTT010000002">
    <property type="protein sequence ID" value="MDR6842058.1"/>
    <property type="molecule type" value="Genomic_DNA"/>
</dbReference>
<dbReference type="RefSeq" id="WP_310093448.1">
    <property type="nucleotide sequence ID" value="NZ_JAVDTT010000002.1"/>
</dbReference>
<dbReference type="Pfam" id="PF06718">
    <property type="entry name" value="DUF1203"/>
    <property type="match status" value="1"/>
</dbReference>
<sequence>MAYRISGLAPETFQALFAYDDTQLAALDIRRLTAADSHGYPCRVSLQDAQQGETLLLLPYEHHAVAGPYRASGPIYVRENAHAAAVFEDSVPPFLHRRLMSARAYDTEGWMHAAEVVEGSALEACITNLLALPQVDYLHLHNARPGCYSCRVDRC</sequence>
<keyword evidence="2" id="KW-1185">Reference proteome</keyword>
<evidence type="ECO:0008006" key="3">
    <source>
        <dbReference type="Google" id="ProtNLM"/>
    </source>
</evidence>
<evidence type="ECO:0000313" key="1">
    <source>
        <dbReference type="EMBL" id="MDR6842058.1"/>
    </source>
</evidence>
<dbReference type="PIRSF" id="PIRSF034110">
    <property type="entry name" value="DUF1203"/>
    <property type="match status" value="1"/>
</dbReference>
<accession>A0ABU1RTF8</accession>
<evidence type="ECO:0000313" key="2">
    <source>
        <dbReference type="Proteomes" id="UP001254759"/>
    </source>
</evidence>
<dbReference type="InterPro" id="IPR009593">
    <property type="entry name" value="DUF1203"/>
</dbReference>
<dbReference type="Proteomes" id="UP001254759">
    <property type="component" value="Unassembled WGS sequence"/>
</dbReference>
<reference evidence="1 2" key="1">
    <citation type="submission" date="2023-07" db="EMBL/GenBank/DDBJ databases">
        <title>Sorghum-associated microbial communities from plants grown in Nebraska, USA.</title>
        <authorList>
            <person name="Schachtman D."/>
        </authorList>
    </citation>
    <scope>NUCLEOTIDE SEQUENCE [LARGE SCALE GENOMIC DNA]</scope>
    <source>
        <strain evidence="1 2">BE107</strain>
    </source>
</reference>
<organism evidence="1 2">
    <name type="scientific">Pseudoxanthomonas sacheonensis</name>
    <dbReference type="NCBI Taxonomy" id="443615"/>
    <lineage>
        <taxon>Bacteria</taxon>
        <taxon>Pseudomonadati</taxon>
        <taxon>Pseudomonadota</taxon>
        <taxon>Gammaproteobacteria</taxon>
        <taxon>Lysobacterales</taxon>
        <taxon>Lysobacteraceae</taxon>
        <taxon>Pseudoxanthomonas</taxon>
    </lineage>
</organism>
<proteinExistence type="predicted"/>
<gene>
    <name evidence="1" type="ORF">J2W94_002343</name>
</gene>